<reference evidence="2" key="1">
    <citation type="submission" date="2016-11" db="EMBL/GenBank/DDBJ databases">
        <authorList>
            <person name="Varghese N."/>
            <person name="Submissions S."/>
        </authorList>
    </citation>
    <scope>NUCLEOTIDE SEQUENCE [LARGE SCALE GENOMIC DNA]</scope>
    <source>
        <strain evidence="2">DSM 18829</strain>
    </source>
</reference>
<proteinExistence type="predicted"/>
<name>A0A1M6AEQ0_9FLAO</name>
<accession>A0A1M6AEQ0</accession>
<dbReference type="InterPro" id="IPR026408">
    <property type="entry name" value="GG_sam_targ_CFB"/>
</dbReference>
<organism evidence="1 2">
    <name type="scientific">Flavobacterium terrae</name>
    <dbReference type="NCBI Taxonomy" id="415425"/>
    <lineage>
        <taxon>Bacteria</taxon>
        <taxon>Pseudomonadati</taxon>
        <taxon>Bacteroidota</taxon>
        <taxon>Flavobacteriia</taxon>
        <taxon>Flavobacteriales</taxon>
        <taxon>Flavobacteriaceae</taxon>
        <taxon>Flavobacterium</taxon>
    </lineage>
</organism>
<dbReference type="AlphaFoldDB" id="A0A1M6AEQ0"/>
<evidence type="ECO:0000313" key="1">
    <source>
        <dbReference type="EMBL" id="SHI34939.1"/>
    </source>
</evidence>
<dbReference type="EMBL" id="FQZI01000001">
    <property type="protein sequence ID" value="SHI34939.1"/>
    <property type="molecule type" value="Genomic_DNA"/>
</dbReference>
<protein>
    <submittedName>
        <fullName evidence="1">Natural product</fullName>
    </submittedName>
</protein>
<dbReference type="NCBIfam" id="TIGR04149">
    <property type="entry name" value="GG_sam_targ_CFB"/>
    <property type="match status" value="1"/>
</dbReference>
<gene>
    <name evidence="1" type="ORF">SAMN05444363_0175</name>
</gene>
<keyword evidence="2" id="KW-1185">Reference proteome</keyword>
<dbReference type="Proteomes" id="UP000184488">
    <property type="component" value="Unassembled WGS sequence"/>
</dbReference>
<evidence type="ECO:0000313" key="2">
    <source>
        <dbReference type="Proteomes" id="UP000184488"/>
    </source>
</evidence>
<dbReference type="RefSeq" id="WP_073307678.1">
    <property type="nucleotide sequence ID" value="NZ_FQZI01000001.1"/>
</dbReference>
<sequence>MKKIKKQKLILQKTSVIELNVSEMNKIFGGTGEVTTINDPSATISIDTGINPRTIFTTCSSNRTK</sequence>